<accession>A0A6J5NCG0</accession>
<proteinExistence type="predicted"/>
<dbReference type="EMBL" id="LR796624">
    <property type="protein sequence ID" value="CAB4155191.1"/>
    <property type="molecule type" value="Genomic_DNA"/>
</dbReference>
<organism evidence="1">
    <name type="scientific">uncultured Caudovirales phage</name>
    <dbReference type="NCBI Taxonomy" id="2100421"/>
    <lineage>
        <taxon>Viruses</taxon>
        <taxon>Duplodnaviria</taxon>
        <taxon>Heunggongvirae</taxon>
        <taxon>Uroviricota</taxon>
        <taxon>Caudoviricetes</taxon>
        <taxon>Peduoviridae</taxon>
        <taxon>Maltschvirus</taxon>
        <taxon>Maltschvirus maltsch</taxon>
    </lineage>
</organism>
<protein>
    <submittedName>
        <fullName evidence="1">Uncharacterized protein</fullName>
    </submittedName>
</protein>
<evidence type="ECO:0000313" key="1">
    <source>
        <dbReference type="EMBL" id="CAB4155191.1"/>
    </source>
</evidence>
<name>A0A6J5NCG0_9CAUD</name>
<gene>
    <name evidence="1" type="ORF">UFOVP649_98</name>
</gene>
<reference evidence="1" key="1">
    <citation type="submission" date="2020-04" db="EMBL/GenBank/DDBJ databases">
        <authorList>
            <person name="Chiriac C."/>
            <person name="Salcher M."/>
            <person name="Ghai R."/>
            <person name="Kavagutti S V."/>
        </authorList>
    </citation>
    <scope>NUCLEOTIDE SEQUENCE</scope>
</reference>
<sequence>MGQIIAGGEQFETAIQADYRGQIIKQGVDSGAVDAFGRQRVSQPFTFFDSVLRHSKNPELWNETVSGGTSTHLPNESSVQMTVTASGQTILRRTRKRFPYQPGKSMSVLQSFVGSEPKVGLVQEVGIFDDNNGIMVRASGTTIQFVIRSSTSGGVVENVANQSAWNIDTASWLDFSKSNIFTTDFEWLGVGRVRCGFVIDGEYRYCHEFNHANILDVVYMTTAVLPLSYGIRATATASGSMKQICSNVASEGGYEPAGAIYTAGRGASNFSSVSAETMVAAIRMASGRTDNIILPTQIDATIGGNPASNVAAEWRMRLNPTVSGTWVAALNGRGNVETMSTGTFSGGTVINGGLIASRSSLEFNPQRSLDLALGTNVSGVSDIVILTIQCSSAEDATGLIGWREVL</sequence>